<dbReference type="EMBL" id="LNAM01000154">
    <property type="protein sequence ID" value="KSV58997.1"/>
    <property type="molecule type" value="Genomic_DNA"/>
</dbReference>
<organism evidence="3 4">
    <name type="scientific">Acetivibrio ethanolgignens</name>
    <dbReference type="NCBI Taxonomy" id="290052"/>
    <lineage>
        <taxon>Bacteria</taxon>
        <taxon>Bacillati</taxon>
        <taxon>Bacillota</taxon>
        <taxon>Clostridia</taxon>
        <taxon>Eubacteriales</taxon>
        <taxon>Oscillospiraceae</taxon>
        <taxon>Acetivibrio</taxon>
    </lineage>
</organism>
<keyword evidence="4" id="KW-1185">Reference proteome</keyword>
<comment type="caution">
    <text evidence="3">The sequence shown here is derived from an EMBL/GenBank/DDBJ whole genome shotgun (WGS) entry which is preliminary data.</text>
</comment>
<evidence type="ECO:0000256" key="1">
    <source>
        <dbReference type="SAM" id="MobiDB-lite"/>
    </source>
</evidence>
<keyword evidence="2" id="KW-0812">Transmembrane</keyword>
<feature type="transmembrane region" description="Helical" evidence="2">
    <location>
        <begin position="17"/>
        <end position="40"/>
    </location>
</feature>
<dbReference type="STRING" id="290052.ASU35_10590"/>
<evidence type="ECO:0000313" key="4">
    <source>
        <dbReference type="Proteomes" id="UP000054874"/>
    </source>
</evidence>
<sequence>MKKLIDSLKYGDRDTKIYLWSIIILTAATVIFGVAAVFMLSFFSGVVSVICAVIAALIVQNTSLKDKEFMEPSKVMPQGEAREAESEEKTERQEEEDKDKKEIVEEEISRVEHYTERQVVQIMHKHKVKRDNRKVMIDLCTSFRIRQSPAYFWAEAGKANFLVLEEEPRVIQIPLNKIKEISYERGISVQKNTDYMDFREGGFVAQIFEEVMPTYYMAMKNGKKGYFKNLYTITPDLKVTNTSARALFDILKLDFGIHDAITNSNRYSEYYKMAYRANVLWKDQVISTEEYRERIKEIFKALREMGMHGMEYNELAEQMVESKFITREYAEYYKNL</sequence>
<feature type="region of interest" description="Disordered" evidence="1">
    <location>
        <begin position="70"/>
        <end position="102"/>
    </location>
</feature>
<dbReference type="Proteomes" id="UP000054874">
    <property type="component" value="Unassembled WGS sequence"/>
</dbReference>
<reference evidence="3 4" key="1">
    <citation type="submission" date="2015-11" db="EMBL/GenBank/DDBJ databases">
        <title>Butyribacter intestini gen. nov., sp. nov., a butyric acid-producing bacterium of the family Lachnospiraceae isolated from the human faeces.</title>
        <authorList>
            <person name="Zou Y."/>
            <person name="Xue W."/>
            <person name="Luo G."/>
            <person name="Lv M."/>
        </authorList>
    </citation>
    <scope>NUCLEOTIDE SEQUENCE [LARGE SCALE GENOMIC DNA]</scope>
    <source>
        <strain evidence="3 4">ACET-33324</strain>
    </source>
</reference>
<dbReference type="OrthoDB" id="2086004at2"/>
<evidence type="ECO:0000256" key="2">
    <source>
        <dbReference type="SAM" id="Phobius"/>
    </source>
</evidence>
<feature type="transmembrane region" description="Helical" evidence="2">
    <location>
        <begin position="46"/>
        <end position="64"/>
    </location>
</feature>
<keyword evidence="2" id="KW-1133">Transmembrane helix</keyword>
<evidence type="ECO:0000313" key="3">
    <source>
        <dbReference type="EMBL" id="KSV58997.1"/>
    </source>
</evidence>
<dbReference type="AlphaFoldDB" id="A0A0V8QEJ0"/>
<gene>
    <name evidence="3" type="ORF">ASU35_10590</name>
</gene>
<keyword evidence="2" id="KW-0472">Membrane</keyword>
<dbReference type="RefSeq" id="WP_058352781.1">
    <property type="nucleotide sequence ID" value="NZ_CABMMD010000154.1"/>
</dbReference>
<protein>
    <submittedName>
        <fullName evidence="3">Uncharacterized protein</fullName>
    </submittedName>
</protein>
<proteinExistence type="predicted"/>
<name>A0A0V8QEJ0_9FIRM</name>
<feature type="compositionally biased region" description="Basic and acidic residues" evidence="1">
    <location>
        <begin position="80"/>
        <end position="92"/>
    </location>
</feature>
<accession>A0A0V8QEJ0</accession>